<dbReference type="InterPro" id="IPR001173">
    <property type="entry name" value="Glyco_trans_2-like"/>
</dbReference>
<name>A0ABX8JI68_9BACT</name>
<keyword evidence="3" id="KW-1185">Reference proteome</keyword>
<evidence type="ECO:0000313" key="2">
    <source>
        <dbReference type="EMBL" id="QWV96357.1"/>
    </source>
</evidence>
<accession>A0ABX8JI68</accession>
<dbReference type="InterPro" id="IPR050256">
    <property type="entry name" value="Glycosyltransferase_2"/>
</dbReference>
<evidence type="ECO:0000259" key="1">
    <source>
        <dbReference type="Pfam" id="PF00535"/>
    </source>
</evidence>
<dbReference type="Proteomes" id="UP000683493">
    <property type="component" value="Chromosome"/>
</dbReference>
<sequence>MSTPDRILAFIPAYRCAPQVVRVLRQFQDPAVHGHFAEIMVVDNVSPDQTVAAAIDEARALGLGKVSVVHNHANYGLGGSHKAAFGYAIANGFSHVMVLHGDDQGNVADIIPVLAAGRHHDYDCCLGARFHPDSRIEGYSPTRVLGNHVFNRLFSAACGRKLHDLGSGLNLYRTEHLRSGYWHKFHDNLMFNYCMILAHVKRKDSLLFFPISWREEDQVSNVKLFSQARRTLGLLGSYLKNPDAFLAREFRDHPVAEYRFETLAKGL</sequence>
<gene>
    <name evidence="2" type="ORF">KP005_13340</name>
</gene>
<organism evidence="2 3">
    <name type="scientific">Geomonas diazotrophica</name>
    <dbReference type="NCBI Taxonomy" id="2843197"/>
    <lineage>
        <taxon>Bacteria</taxon>
        <taxon>Pseudomonadati</taxon>
        <taxon>Thermodesulfobacteriota</taxon>
        <taxon>Desulfuromonadia</taxon>
        <taxon>Geobacterales</taxon>
        <taxon>Geobacteraceae</taxon>
        <taxon>Geomonas</taxon>
    </lineage>
</organism>
<dbReference type="PANTHER" id="PTHR48090">
    <property type="entry name" value="UNDECAPRENYL-PHOSPHATE 4-DEOXY-4-FORMAMIDO-L-ARABINOSE TRANSFERASE-RELATED"/>
    <property type="match status" value="1"/>
</dbReference>
<dbReference type="Pfam" id="PF00535">
    <property type="entry name" value="Glycos_transf_2"/>
    <property type="match status" value="1"/>
</dbReference>
<evidence type="ECO:0000313" key="3">
    <source>
        <dbReference type="Proteomes" id="UP000683493"/>
    </source>
</evidence>
<dbReference type="EMBL" id="CP076724">
    <property type="protein sequence ID" value="QWV96357.1"/>
    <property type="molecule type" value="Genomic_DNA"/>
</dbReference>
<protein>
    <submittedName>
        <fullName evidence="2">Glycosyltransferase family 2 protein</fullName>
    </submittedName>
</protein>
<proteinExistence type="predicted"/>
<dbReference type="CDD" id="cd04179">
    <property type="entry name" value="DPM_DPG-synthase_like"/>
    <property type="match status" value="1"/>
</dbReference>
<dbReference type="PANTHER" id="PTHR48090:SF7">
    <property type="entry name" value="RFBJ PROTEIN"/>
    <property type="match status" value="1"/>
</dbReference>
<feature type="domain" description="Glycosyltransferase 2-like" evidence="1">
    <location>
        <begin position="10"/>
        <end position="177"/>
    </location>
</feature>
<reference evidence="2 3" key="1">
    <citation type="submission" date="2021-06" db="EMBL/GenBank/DDBJ databases">
        <title>Gemonas diversity in paddy soil.</title>
        <authorList>
            <person name="Liu G."/>
        </authorList>
    </citation>
    <scope>NUCLEOTIDE SEQUENCE [LARGE SCALE GENOMIC DNA]</scope>
    <source>
        <strain evidence="2 3">RG29</strain>
    </source>
</reference>